<reference evidence="5" key="1">
    <citation type="submission" date="2021-01" db="EMBL/GenBank/DDBJ databases">
        <title>Rhizobium sp. strain KVB221 16S ribosomal RNA gene Genome sequencing and assembly.</title>
        <authorList>
            <person name="Kang M."/>
        </authorList>
    </citation>
    <scope>NUCLEOTIDE SEQUENCE</scope>
    <source>
        <strain evidence="5">KVB221</strain>
    </source>
</reference>
<evidence type="ECO:0000256" key="2">
    <source>
        <dbReference type="ARBA" id="ARBA00023125"/>
    </source>
</evidence>
<dbReference type="GO" id="GO:0003700">
    <property type="term" value="F:DNA-binding transcription factor activity"/>
    <property type="evidence" value="ECO:0007669"/>
    <property type="project" value="InterPro"/>
</dbReference>
<keyword evidence="1" id="KW-0805">Transcription regulation</keyword>
<dbReference type="GO" id="GO:0006950">
    <property type="term" value="P:response to stress"/>
    <property type="evidence" value="ECO:0007669"/>
    <property type="project" value="TreeGrafter"/>
</dbReference>
<evidence type="ECO:0000259" key="4">
    <source>
        <dbReference type="PROSITE" id="PS50995"/>
    </source>
</evidence>
<evidence type="ECO:0000313" key="5">
    <source>
        <dbReference type="EMBL" id="MBL0371687.1"/>
    </source>
</evidence>
<keyword evidence="6" id="KW-1185">Reference proteome</keyword>
<protein>
    <submittedName>
        <fullName evidence="5">MarR family transcriptional regulator</fullName>
    </submittedName>
</protein>
<evidence type="ECO:0000256" key="3">
    <source>
        <dbReference type="ARBA" id="ARBA00023163"/>
    </source>
</evidence>
<dbReference type="EMBL" id="JAEQNC010000003">
    <property type="protein sequence ID" value="MBL0371687.1"/>
    <property type="molecule type" value="Genomic_DNA"/>
</dbReference>
<feature type="domain" description="HTH marR-type" evidence="4">
    <location>
        <begin position="22"/>
        <end position="154"/>
    </location>
</feature>
<dbReference type="InterPro" id="IPR036390">
    <property type="entry name" value="WH_DNA-bd_sf"/>
</dbReference>
<dbReference type="Pfam" id="PF01047">
    <property type="entry name" value="MarR"/>
    <property type="match status" value="1"/>
</dbReference>
<gene>
    <name evidence="5" type="ORF">JJB09_06575</name>
</gene>
<dbReference type="PROSITE" id="PS01117">
    <property type="entry name" value="HTH_MARR_1"/>
    <property type="match status" value="1"/>
</dbReference>
<dbReference type="InterPro" id="IPR000835">
    <property type="entry name" value="HTH_MarR-typ"/>
</dbReference>
<sequence>MVKKDKPSKKVKTEKPKERFAHGVLQSEMTRAARSMRTFLTHSLSASGIYAGQDGVILALAQAESLTAGAIAGQLGVKPPTMTRTLARMEAQGFVARLPGDIDGRQMRATLTEAGRQHVGAIAYAVKATEAFALAGLTEKEIRQFGKVLRKINQNFQADGEEAEVIGE</sequence>
<dbReference type="SMART" id="SM00347">
    <property type="entry name" value="HTH_MARR"/>
    <property type="match status" value="1"/>
</dbReference>
<dbReference type="RefSeq" id="WP_201654946.1">
    <property type="nucleotide sequence ID" value="NZ_JAEQNC010000003.1"/>
</dbReference>
<dbReference type="SUPFAM" id="SSF46785">
    <property type="entry name" value="Winged helix' DNA-binding domain"/>
    <property type="match status" value="1"/>
</dbReference>
<dbReference type="Proteomes" id="UP000633219">
    <property type="component" value="Unassembled WGS sequence"/>
</dbReference>
<dbReference type="Gene3D" id="1.10.10.10">
    <property type="entry name" value="Winged helix-like DNA-binding domain superfamily/Winged helix DNA-binding domain"/>
    <property type="match status" value="1"/>
</dbReference>
<dbReference type="PRINTS" id="PR00598">
    <property type="entry name" value="HTHMARR"/>
</dbReference>
<proteinExistence type="predicted"/>
<organism evidence="5 6">
    <name type="scientific">Rhizobium setariae</name>
    <dbReference type="NCBI Taxonomy" id="2801340"/>
    <lineage>
        <taxon>Bacteria</taxon>
        <taxon>Pseudomonadati</taxon>
        <taxon>Pseudomonadota</taxon>
        <taxon>Alphaproteobacteria</taxon>
        <taxon>Hyphomicrobiales</taxon>
        <taxon>Rhizobiaceae</taxon>
        <taxon>Rhizobium/Agrobacterium group</taxon>
        <taxon>Rhizobium</taxon>
    </lineage>
</organism>
<evidence type="ECO:0000313" key="6">
    <source>
        <dbReference type="Proteomes" id="UP000633219"/>
    </source>
</evidence>
<comment type="caution">
    <text evidence="5">The sequence shown here is derived from an EMBL/GenBank/DDBJ whole genome shotgun (WGS) entry which is preliminary data.</text>
</comment>
<dbReference type="InterPro" id="IPR036388">
    <property type="entry name" value="WH-like_DNA-bd_sf"/>
</dbReference>
<name>A0A936YMY8_9HYPH</name>
<evidence type="ECO:0000256" key="1">
    <source>
        <dbReference type="ARBA" id="ARBA00023015"/>
    </source>
</evidence>
<dbReference type="AlphaFoldDB" id="A0A936YMY8"/>
<keyword evidence="3" id="KW-0804">Transcription</keyword>
<dbReference type="InterPro" id="IPR039422">
    <property type="entry name" value="MarR/SlyA-like"/>
</dbReference>
<dbReference type="PANTHER" id="PTHR33164:SF64">
    <property type="entry name" value="TRANSCRIPTIONAL REGULATOR SLYA"/>
    <property type="match status" value="1"/>
</dbReference>
<dbReference type="PROSITE" id="PS50995">
    <property type="entry name" value="HTH_MARR_2"/>
    <property type="match status" value="1"/>
</dbReference>
<dbReference type="GO" id="GO:0003677">
    <property type="term" value="F:DNA binding"/>
    <property type="evidence" value="ECO:0007669"/>
    <property type="project" value="UniProtKB-KW"/>
</dbReference>
<accession>A0A936YMY8</accession>
<keyword evidence="2" id="KW-0238">DNA-binding</keyword>
<dbReference type="InterPro" id="IPR023187">
    <property type="entry name" value="Tscrpt_reg_MarR-type_CS"/>
</dbReference>
<dbReference type="PANTHER" id="PTHR33164">
    <property type="entry name" value="TRANSCRIPTIONAL REGULATOR, MARR FAMILY"/>
    <property type="match status" value="1"/>
</dbReference>